<feature type="region of interest" description="Disordered" evidence="8">
    <location>
        <begin position="1"/>
        <end position="73"/>
    </location>
</feature>
<reference evidence="12" key="1">
    <citation type="submission" date="2021-01" db="UniProtKB">
        <authorList>
            <consortium name="EnsemblMetazoa"/>
        </authorList>
    </citation>
    <scope>IDENTIFICATION</scope>
</reference>
<feature type="region of interest" description="Disordered" evidence="8">
    <location>
        <begin position="790"/>
        <end position="838"/>
    </location>
</feature>
<dbReference type="EnsemblMetazoa" id="XM_022790448">
    <property type="protein sequence ID" value="XP_022646183"/>
    <property type="gene ID" value="LOC111243975"/>
</dbReference>
<dbReference type="KEGG" id="vde:111243975"/>
<sequence>MAEKKNMTRKNESISRSGPVISDRKQFSNSEWPNSEELEKGDGGDNRPPNGKRNNKFEKKKSGKPFRKREATSKIERDEINELKKLYGTFNFDILETFRDAPLCVRTKAALERCGYEKPTRIQKETLALALRGRDVLGAAKTGSGKTLAFLIPVLELLFREMWTRLDGLGALIITPTRELAYQIFEVLKKVGARHDFSAGLIIGGTEVGFERKRLHGTNIMICTPGRLLQHMDQNPLLDPTNLKVLVLDEADRILDMGFEKEMNAILENLPSNRQTLLFSATQTKSVKDLARLSLTNPCYISVHEKAEQVTPDRLHQNYLVCELHDKLSLLWSFLKNHRSKKIIVFMSCCKQVQFINTIIRRLRPGTTVMHLHGNMSQPRRLAIYEEFCSKQSAILLATDLAARGLDFPKVDWVLQLDCPEDPQTYIHRVGRTARFENAGKALLVLLPSEEDKMIKQLVERKIPISKIAVNPRRFYDIQRKVEAMCARDAELKASAQRCFVGYLKYVFVQKDKAVFSVEKLGLDFFARSLGLIITPRVRFLEKYFAAKGIKMSGQMLFCCDNLQESDRARTGNSEDDSKEFQKDDGKPKMIQLSKKIEKFSFDIGIDTDEEIFTEKGKPFCEIDTNEIKEDSSAGSDEEKNEKESTSILESLEQQIRVAKTNKVITKIQAAKKVLRKKHIVLNKKVVFDEQGQRVDNAEDTVLSKPLAGVDEKGGINIELSKQLMQEQDRIDKQIYREKIKNKHREERLKAKAERRATAIGGDVVLDIGCGGGECGGVDSDSEKIRLFNQDQDSSLENEDSASVNSENESLNGKLNSESSYSESETSDSEKQSTGTIDENDKHCIGFVRRKFKSGDRKRFIRKQADSSASEEIEENEDDHLPTQHVPKKQMKTKGKFGLKRRRIEEDVDELDTGLSLQGDEKLALKLLQDWG</sequence>
<dbReference type="GO" id="GO:0016787">
    <property type="term" value="F:hydrolase activity"/>
    <property type="evidence" value="ECO:0007669"/>
    <property type="project" value="UniProtKB-KW"/>
</dbReference>
<dbReference type="Pfam" id="PF13959">
    <property type="entry name" value="CTE_SPB4"/>
    <property type="match status" value="1"/>
</dbReference>
<comment type="catalytic activity">
    <reaction evidence="7">
        <text>ATP + H2O = ADP + phosphate + H(+)</text>
        <dbReference type="Rhea" id="RHEA:13065"/>
        <dbReference type="ChEBI" id="CHEBI:15377"/>
        <dbReference type="ChEBI" id="CHEBI:15378"/>
        <dbReference type="ChEBI" id="CHEBI:30616"/>
        <dbReference type="ChEBI" id="CHEBI:43474"/>
        <dbReference type="ChEBI" id="CHEBI:456216"/>
        <dbReference type="EC" id="3.6.4.13"/>
    </reaction>
</comment>
<comment type="domain">
    <text evidence="7">The Q motif is unique to and characteristic of the DEAD box family of RNA helicases and controls ATP binding and hydrolysis.</text>
</comment>
<dbReference type="GO" id="GO:0005524">
    <property type="term" value="F:ATP binding"/>
    <property type="evidence" value="ECO:0007669"/>
    <property type="project" value="UniProtKB-UniRule"/>
</dbReference>
<feature type="domain" description="DEAD-box RNA helicase Q" evidence="11">
    <location>
        <begin position="96"/>
        <end position="124"/>
    </location>
</feature>
<dbReference type="Proteomes" id="UP000594260">
    <property type="component" value="Unplaced"/>
</dbReference>
<evidence type="ECO:0000256" key="6">
    <source>
        <dbReference type="PROSITE-ProRule" id="PRU00552"/>
    </source>
</evidence>
<keyword evidence="3 7" id="KW-0347">Helicase</keyword>
<evidence type="ECO:0000259" key="10">
    <source>
        <dbReference type="PROSITE" id="PS51194"/>
    </source>
</evidence>
<evidence type="ECO:0000256" key="5">
    <source>
        <dbReference type="ARBA" id="ARBA00022884"/>
    </source>
</evidence>
<dbReference type="SUPFAM" id="SSF52540">
    <property type="entry name" value="P-loop containing nucleoside triphosphate hydrolases"/>
    <property type="match status" value="1"/>
</dbReference>
<dbReference type="Pfam" id="PF00271">
    <property type="entry name" value="Helicase_C"/>
    <property type="match status" value="1"/>
</dbReference>
<keyword evidence="5 7" id="KW-0694">RNA-binding</keyword>
<evidence type="ECO:0000256" key="1">
    <source>
        <dbReference type="ARBA" id="ARBA00022741"/>
    </source>
</evidence>
<name>A0A7M7M9N5_VARDE</name>
<dbReference type="PROSITE" id="PS51194">
    <property type="entry name" value="HELICASE_CTER"/>
    <property type="match status" value="1"/>
</dbReference>
<dbReference type="EC" id="3.6.4.13" evidence="7"/>
<feature type="compositionally biased region" description="Basic and acidic residues" evidence="8">
    <location>
        <begin position="624"/>
        <end position="645"/>
    </location>
</feature>
<feature type="compositionally biased region" description="Basic and acidic residues" evidence="8">
    <location>
        <begin position="1"/>
        <end position="13"/>
    </location>
</feature>
<dbReference type="InterPro" id="IPR014001">
    <property type="entry name" value="Helicase_ATP-bd"/>
</dbReference>
<proteinExistence type="inferred from homology"/>
<keyword evidence="2 7" id="KW-0378">Hydrolase</keyword>
<protein>
    <recommendedName>
        <fullName evidence="7">ATP-dependent RNA helicase</fullName>
        <ecNumber evidence="7">3.6.4.13</ecNumber>
    </recommendedName>
</protein>
<evidence type="ECO:0000313" key="12">
    <source>
        <dbReference type="EnsemblMetazoa" id="XP_022646183"/>
    </source>
</evidence>
<dbReference type="CDD" id="cd17941">
    <property type="entry name" value="DEADc_DDX10"/>
    <property type="match status" value="1"/>
</dbReference>
<keyword evidence="13" id="KW-1185">Reference proteome</keyword>
<dbReference type="PROSITE" id="PS00039">
    <property type="entry name" value="DEAD_ATP_HELICASE"/>
    <property type="match status" value="1"/>
</dbReference>
<feature type="compositionally biased region" description="Basic residues" evidence="8">
    <location>
        <begin position="58"/>
        <end position="67"/>
    </location>
</feature>
<feature type="domain" description="Helicase C-terminal" evidence="10">
    <location>
        <begin position="327"/>
        <end position="479"/>
    </location>
</feature>
<evidence type="ECO:0000256" key="3">
    <source>
        <dbReference type="ARBA" id="ARBA00022806"/>
    </source>
</evidence>
<dbReference type="Pfam" id="PF00270">
    <property type="entry name" value="DEAD"/>
    <property type="match status" value="1"/>
</dbReference>
<feature type="compositionally biased region" description="Acidic residues" evidence="8">
    <location>
        <begin position="869"/>
        <end position="878"/>
    </location>
</feature>
<comment type="similarity">
    <text evidence="7">Belongs to the DEAD box helicase family.</text>
</comment>
<dbReference type="GO" id="GO:0003724">
    <property type="term" value="F:RNA helicase activity"/>
    <property type="evidence" value="ECO:0007669"/>
    <property type="project" value="UniProtKB-EC"/>
</dbReference>
<evidence type="ECO:0000256" key="8">
    <source>
        <dbReference type="SAM" id="MobiDB-lite"/>
    </source>
</evidence>
<comment type="function">
    <text evidence="7">RNA helicase.</text>
</comment>
<dbReference type="SMART" id="SM01178">
    <property type="entry name" value="DUF4217"/>
    <property type="match status" value="1"/>
</dbReference>
<dbReference type="PROSITE" id="PS51195">
    <property type="entry name" value="Q_MOTIF"/>
    <property type="match status" value="1"/>
</dbReference>
<dbReference type="OMA" id="FLWRQKQ"/>
<dbReference type="SMART" id="SM00490">
    <property type="entry name" value="HELICc"/>
    <property type="match status" value="1"/>
</dbReference>
<evidence type="ECO:0000259" key="9">
    <source>
        <dbReference type="PROSITE" id="PS51192"/>
    </source>
</evidence>
<evidence type="ECO:0000256" key="7">
    <source>
        <dbReference type="RuleBase" id="RU365068"/>
    </source>
</evidence>
<dbReference type="AlphaFoldDB" id="A0A7M7M9N5"/>
<dbReference type="InterPro" id="IPR025313">
    <property type="entry name" value="SPB4-like_CTE"/>
</dbReference>
<evidence type="ECO:0000313" key="13">
    <source>
        <dbReference type="Proteomes" id="UP000594260"/>
    </source>
</evidence>
<dbReference type="GeneID" id="111243975"/>
<feature type="compositionally biased region" description="Polar residues" evidence="8">
    <location>
        <begin position="801"/>
        <end position="816"/>
    </location>
</feature>
<dbReference type="PANTHER" id="PTHR24031">
    <property type="entry name" value="RNA HELICASE"/>
    <property type="match status" value="1"/>
</dbReference>
<feature type="short sequence motif" description="Q motif" evidence="6">
    <location>
        <begin position="96"/>
        <end position="124"/>
    </location>
</feature>
<dbReference type="InParanoid" id="A0A7M7M9N5"/>
<feature type="region of interest" description="Disordered" evidence="8">
    <location>
        <begin position="624"/>
        <end position="647"/>
    </location>
</feature>
<feature type="domain" description="Helicase ATP-binding" evidence="9">
    <location>
        <begin position="127"/>
        <end position="301"/>
    </location>
</feature>
<dbReference type="CDD" id="cd18787">
    <property type="entry name" value="SF2_C_DEAD"/>
    <property type="match status" value="1"/>
</dbReference>
<dbReference type="GO" id="GO:0003723">
    <property type="term" value="F:RNA binding"/>
    <property type="evidence" value="ECO:0007669"/>
    <property type="project" value="UniProtKB-UniRule"/>
</dbReference>
<dbReference type="InterPro" id="IPR000629">
    <property type="entry name" value="RNA-helicase_DEAD-box_CS"/>
</dbReference>
<dbReference type="InterPro" id="IPR011545">
    <property type="entry name" value="DEAD/DEAH_box_helicase_dom"/>
</dbReference>
<dbReference type="InterPro" id="IPR014014">
    <property type="entry name" value="RNA_helicase_DEAD_Q_motif"/>
</dbReference>
<dbReference type="InterPro" id="IPR027417">
    <property type="entry name" value="P-loop_NTPase"/>
</dbReference>
<evidence type="ECO:0000256" key="2">
    <source>
        <dbReference type="ARBA" id="ARBA00022801"/>
    </source>
</evidence>
<dbReference type="PROSITE" id="PS51192">
    <property type="entry name" value="HELICASE_ATP_BIND_1"/>
    <property type="match status" value="1"/>
</dbReference>
<feature type="region of interest" description="Disordered" evidence="8">
    <location>
        <begin position="859"/>
        <end position="897"/>
    </location>
</feature>
<keyword evidence="4 7" id="KW-0067">ATP-binding</keyword>
<dbReference type="InterPro" id="IPR001650">
    <property type="entry name" value="Helicase_C-like"/>
</dbReference>
<evidence type="ECO:0000256" key="4">
    <source>
        <dbReference type="ARBA" id="ARBA00022840"/>
    </source>
</evidence>
<dbReference type="SMART" id="SM00487">
    <property type="entry name" value="DEXDc"/>
    <property type="match status" value="1"/>
</dbReference>
<dbReference type="Gene3D" id="3.40.50.300">
    <property type="entry name" value="P-loop containing nucleotide triphosphate hydrolases"/>
    <property type="match status" value="2"/>
</dbReference>
<feature type="compositionally biased region" description="Basic residues" evidence="8">
    <location>
        <begin position="886"/>
        <end position="897"/>
    </location>
</feature>
<evidence type="ECO:0000259" key="11">
    <source>
        <dbReference type="PROSITE" id="PS51195"/>
    </source>
</evidence>
<keyword evidence="1 7" id="KW-0547">Nucleotide-binding</keyword>
<dbReference type="RefSeq" id="XP_022646183.1">
    <property type="nucleotide sequence ID" value="XM_022790448.1"/>
</dbReference>
<organism evidence="12 13">
    <name type="scientific">Varroa destructor</name>
    <name type="common">Honeybee mite</name>
    <dbReference type="NCBI Taxonomy" id="109461"/>
    <lineage>
        <taxon>Eukaryota</taxon>
        <taxon>Metazoa</taxon>
        <taxon>Ecdysozoa</taxon>
        <taxon>Arthropoda</taxon>
        <taxon>Chelicerata</taxon>
        <taxon>Arachnida</taxon>
        <taxon>Acari</taxon>
        <taxon>Parasitiformes</taxon>
        <taxon>Mesostigmata</taxon>
        <taxon>Gamasina</taxon>
        <taxon>Dermanyssoidea</taxon>
        <taxon>Varroidae</taxon>
        <taxon>Varroa</taxon>
    </lineage>
</organism>
<dbReference type="OrthoDB" id="10259640at2759"/>
<dbReference type="FunCoup" id="A0A7M7M9N5">
    <property type="interactions" value="2087"/>
</dbReference>
<accession>A0A7M7M9N5</accession>